<accession>A0A0E9UG28</accession>
<protein>
    <submittedName>
        <fullName evidence="1">Uncharacterized protein</fullName>
    </submittedName>
</protein>
<reference evidence="1" key="2">
    <citation type="journal article" date="2015" name="Fish Shellfish Immunol.">
        <title>Early steps in the European eel (Anguilla anguilla)-Vibrio vulnificus interaction in the gills: Role of the RtxA13 toxin.</title>
        <authorList>
            <person name="Callol A."/>
            <person name="Pajuelo D."/>
            <person name="Ebbesson L."/>
            <person name="Teles M."/>
            <person name="MacKenzie S."/>
            <person name="Amaro C."/>
        </authorList>
    </citation>
    <scope>NUCLEOTIDE SEQUENCE</scope>
</reference>
<proteinExistence type="predicted"/>
<dbReference type="AlphaFoldDB" id="A0A0E9UG28"/>
<name>A0A0E9UG28_ANGAN</name>
<dbReference type="EMBL" id="GBXM01043870">
    <property type="protein sequence ID" value="JAH64707.1"/>
    <property type="molecule type" value="Transcribed_RNA"/>
</dbReference>
<organism evidence="1">
    <name type="scientific">Anguilla anguilla</name>
    <name type="common">European freshwater eel</name>
    <name type="synonym">Muraena anguilla</name>
    <dbReference type="NCBI Taxonomy" id="7936"/>
    <lineage>
        <taxon>Eukaryota</taxon>
        <taxon>Metazoa</taxon>
        <taxon>Chordata</taxon>
        <taxon>Craniata</taxon>
        <taxon>Vertebrata</taxon>
        <taxon>Euteleostomi</taxon>
        <taxon>Actinopterygii</taxon>
        <taxon>Neopterygii</taxon>
        <taxon>Teleostei</taxon>
        <taxon>Anguilliformes</taxon>
        <taxon>Anguillidae</taxon>
        <taxon>Anguilla</taxon>
    </lineage>
</organism>
<evidence type="ECO:0000313" key="1">
    <source>
        <dbReference type="EMBL" id="JAH64707.1"/>
    </source>
</evidence>
<sequence>MVQPQDTQQELRETGCFFGEWNRGPPEPLPHCCWEDVDQMVIRGKAHGSADIPPSDEILRVDLIPVDAGAGGR</sequence>
<reference evidence="1" key="1">
    <citation type="submission" date="2014-11" db="EMBL/GenBank/DDBJ databases">
        <authorList>
            <person name="Amaro Gonzalez C."/>
        </authorList>
    </citation>
    <scope>NUCLEOTIDE SEQUENCE</scope>
</reference>